<keyword evidence="2 4" id="KW-0560">Oxidoreductase</keyword>
<dbReference type="GO" id="GO:0016620">
    <property type="term" value="F:oxidoreductase activity, acting on the aldehyde or oxo group of donors, NAD or NADP as acceptor"/>
    <property type="evidence" value="ECO:0007669"/>
    <property type="project" value="InterPro"/>
</dbReference>
<dbReference type="InterPro" id="IPR016160">
    <property type="entry name" value="Ald_DH_CS_CYS"/>
</dbReference>
<organism evidence="6 7">
    <name type="scientific">Saliterribacillus persicus</name>
    <dbReference type="NCBI Taxonomy" id="930114"/>
    <lineage>
        <taxon>Bacteria</taxon>
        <taxon>Bacillati</taxon>
        <taxon>Bacillota</taxon>
        <taxon>Bacilli</taxon>
        <taxon>Bacillales</taxon>
        <taxon>Bacillaceae</taxon>
        <taxon>Saliterribacillus</taxon>
    </lineage>
</organism>
<gene>
    <name evidence="6" type="ORF">DFR57_10177</name>
</gene>
<keyword evidence="7" id="KW-1185">Reference proteome</keyword>
<reference evidence="6 7" key="1">
    <citation type="submission" date="2018-07" db="EMBL/GenBank/DDBJ databases">
        <title>Genomic Encyclopedia of Type Strains, Phase IV (KMG-IV): sequencing the most valuable type-strain genomes for metagenomic binning, comparative biology and taxonomic classification.</title>
        <authorList>
            <person name="Goeker M."/>
        </authorList>
    </citation>
    <scope>NUCLEOTIDE SEQUENCE [LARGE SCALE GENOMIC DNA]</scope>
    <source>
        <strain evidence="6 7">DSM 27696</strain>
    </source>
</reference>
<dbReference type="PROSITE" id="PS00687">
    <property type="entry name" value="ALDEHYDE_DEHYDR_GLU"/>
    <property type="match status" value="1"/>
</dbReference>
<dbReference type="Pfam" id="PF00171">
    <property type="entry name" value="Aldedh"/>
    <property type="match status" value="1"/>
</dbReference>
<comment type="caution">
    <text evidence="6">The sequence shown here is derived from an EMBL/GenBank/DDBJ whole genome shotgun (WGS) entry which is preliminary data.</text>
</comment>
<evidence type="ECO:0000256" key="1">
    <source>
        <dbReference type="ARBA" id="ARBA00009986"/>
    </source>
</evidence>
<comment type="similarity">
    <text evidence="1 4">Belongs to the aldehyde dehydrogenase family.</text>
</comment>
<dbReference type="Proteomes" id="UP000252585">
    <property type="component" value="Unassembled WGS sequence"/>
</dbReference>
<dbReference type="InterPro" id="IPR016161">
    <property type="entry name" value="Ald_DH/histidinol_DH"/>
</dbReference>
<dbReference type="Gene3D" id="3.40.309.10">
    <property type="entry name" value="Aldehyde Dehydrogenase, Chain A, domain 2"/>
    <property type="match status" value="1"/>
</dbReference>
<dbReference type="InterPro" id="IPR015590">
    <property type="entry name" value="Aldehyde_DH_dom"/>
</dbReference>
<evidence type="ECO:0000256" key="3">
    <source>
        <dbReference type="PROSITE-ProRule" id="PRU10007"/>
    </source>
</evidence>
<dbReference type="PANTHER" id="PTHR11699">
    <property type="entry name" value="ALDEHYDE DEHYDROGENASE-RELATED"/>
    <property type="match status" value="1"/>
</dbReference>
<evidence type="ECO:0000313" key="6">
    <source>
        <dbReference type="EMBL" id="RCW77209.1"/>
    </source>
</evidence>
<dbReference type="AlphaFoldDB" id="A0A368YBZ1"/>
<sequence>MSQQFNNFINGKWKASSSKEVIESYNPAKKSEVIGSVQKSTREELNEAVEGAKAAQKKWKKLAGAERGNYLFKVANIMEENLEDIAKTMTKEMGKSLPEAKGETNRGIAILRYYAGEGMRSDGDVIPATDPSALMYSKRVPIGVVGVITPWNFPVAIPIWKMAPALIYGNAVVLKPASEGSVTAAKVIECFDKANFPDGVINFVTGSGSVIGQGLAEHPDVNAITFTGSNAVGKNIGVIAAQKGGKYQLEMGGKNPIIVADDCDVDAAVAATLSGGLKSTGQKCTCSSRVIVQAGIYETFKEKLLEKAKQITVGDGMDADTWMGPCASESQFNTVKHYIEKGKEEGATLLLGGKEPTDEKLKDGYYIEPTIFDDVKTSMTIAQEEIFGPVLALMKVDTVEEAIHLANDVEFGLSASIYTSNIEHMLTFIDDMEAGLVRINAETAGVELQAPFGGMKASSSYSREQGQAAKEFFTTMKTVFIKG</sequence>
<evidence type="ECO:0000256" key="2">
    <source>
        <dbReference type="ARBA" id="ARBA00023002"/>
    </source>
</evidence>
<dbReference type="SUPFAM" id="SSF53720">
    <property type="entry name" value="ALDH-like"/>
    <property type="match status" value="1"/>
</dbReference>
<evidence type="ECO:0000256" key="4">
    <source>
        <dbReference type="RuleBase" id="RU003345"/>
    </source>
</evidence>
<dbReference type="FunFam" id="3.40.605.10:FF:000007">
    <property type="entry name" value="NAD/NADP-dependent betaine aldehyde dehydrogenase"/>
    <property type="match status" value="1"/>
</dbReference>
<dbReference type="Gene3D" id="3.40.605.10">
    <property type="entry name" value="Aldehyde Dehydrogenase, Chain A, domain 1"/>
    <property type="match status" value="1"/>
</dbReference>
<dbReference type="InterPro" id="IPR016162">
    <property type="entry name" value="Ald_DH_N"/>
</dbReference>
<dbReference type="NCBIfam" id="NF042993">
    <property type="entry name" value="AlphKGSA_gudD"/>
    <property type="match status" value="1"/>
</dbReference>
<dbReference type="InterPro" id="IPR029510">
    <property type="entry name" value="Ald_DH_CS_GLU"/>
</dbReference>
<feature type="domain" description="Aldehyde dehydrogenase" evidence="5">
    <location>
        <begin position="13"/>
        <end position="479"/>
    </location>
</feature>
<dbReference type="RefSeq" id="WP_114351156.1">
    <property type="nucleotide sequence ID" value="NZ_QPJJ01000001.1"/>
</dbReference>
<name>A0A368YBZ1_9BACI</name>
<protein>
    <submittedName>
        <fullName evidence="6">Aldehyde dehydrogenase (NAD+)</fullName>
    </submittedName>
</protein>
<evidence type="ECO:0000259" key="5">
    <source>
        <dbReference type="Pfam" id="PF00171"/>
    </source>
</evidence>
<dbReference type="OrthoDB" id="9762913at2"/>
<dbReference type="PROSITE" id="PS00070">
    <property type="entry name" value="ALDEHYDE_DEHYDR_CYS"/>
    <property type="match status" value="1"/>
</dbReference>
<evidence type="ECO:0000313" key="7">
    <source>
        <dbReference type="Proteomes" id="UP000252585"/>
    </source>
</evidence>
<dbReference type="FunFam" id="3.40.309.10:FF:000012">
    <property type="entry name" value="Betaine aldehyde dehydrogenase"/>
    <property type="match status" value="1"/>
</dbReference>
<dbReference type="InterPro" id="IPR016163">
    <property type="entry name" value="Ald_DH_C"/>
</dbReference>
<proteinExistence type="inferred from homology"/>
<feature type="active site" evidence="3">
    <location>
        <position position="250"/>
    </location>
</feature>
<accession>A0A368YBZ1</accession>
<dbReference type="InterPro" id="IPR054869">
    <property type="entry name" value="AlphKGSA_gudD"/>
</dbReference>
<dbReference type="EMBL" id="QPJJ01000001">
    <property type="protein sequence ID" value="RCW77209.1"/>
    <property type="molecule type" value="Genomic_DNA"/>
</dbReference>